<dbReference type="Proteomes" id="UP000092154">
    <property type="component" value="Unassembled WGS sequence"/>
</dbReference>
<dbReference type="AlphaFoldDB" id="A0A1B7NBS7"/>
<keyword evidence="2" id="KW-1185">Reference proteome</keyword>
<proteinExistence type="predicted"/>
<evidence type="ECO:0000313" key="1">
    <source>
        <dbReference type="EMBL" id="OAX42305.1"/>
    </source>
</evidence>
<dbReference type="EMBL" id="KV448159">
    <property type="protein sequence ID" value="OAX42305.1"/>
    <property type="molecule type" value="Genomic_DNA"/>
</dbReference>
<gene>
    <name evidence="1" type="ORF">K503DRAFT_766864</name>
</gene>
<protein>
    <submittedName>
        <fullName evidence="1">Uncharacterized protein</fullName>
    </submittedName>
</protein>
<reference evidence="1 2" key="1">
    <citation type="submission" date="2016-06" db="EMBL/GenBank/DDBJ databases">
        <title>Comparative genomics of the ectomycorrhizal sister species Rhizopogon vinicolor and Rhizopogon vesiculosus (Basidiomycota: Boletales) reveals a divergence of the mating type B locus.</title>
        <authorList>
            <consortium name="DOE Joint Genome Institute"/>
            <person name="Mujic A.B."/>
            <person name="Kuo A."/>
            <person name="Tritt A."/>
            <person name="Lipzen A."/>
            <person name="Chen C."/>
            <person name="Johnson J."/>
            <person name="Sharma A."/>
            <person name="Barry K."/>
            <person name="Grigoriev I.V."/>
            <person name="Spatafora J.W."/>
        </authorList>
    </citation>
    <scope>NUCLEOTIDE SEQUENCE [LARGE SCALE GENOMIC DNA]</scope>
    <source>
        <strain evidence="1 2">AM-OR11-026</strain>
    </source>
</reference>
<accession>A0A1B7NBS7</accession>
<organism evidence="1 2">
    <name type="scientific">Rhizopogon vinicolor AM-OR11-026</name>
    <dbReference type="NCBI Taxonomy" id="1314800"/>
    <lineage>
        <taxon>Eukaryota</taxon>
        <taxon>Fungi</taxon>
        <taxon>Dikarya</taxon>
        <taxon>Basidiomycota</taxon>
        <taxon>Agaricomycotina</taxon>
        <taxon>Agaricomycetes</taxon>
        <taxon>Agaricomycetidae</taxon>
        <taxon>Boletales</taxon>
        <taxon>Suillineae</taxon>
        <taxon>Rhizopogonaceae</taxon>
        <taxon>Rhizopogon</taxon>
    </lineage>
</organism>
<evidence type="ECO:0000313" key="2">
    <source>
        <dbReference type="Proteomes" id="UP000092154"/>
    </source>
</evidence>
<dbReference type="InParanoid" id="A0A1B7NBS7"/>
<sequence>MLLSRAANYFTLAMVVLSKRSEGADASEVAFATGEWKMYKLHSGGRGSTSRQRVLKR</sequence>
<name>A0A1B7NBS7_9AGAM</name>